<evidence type="ECO:0000256" key="6">
    <source>
        <dbReference type="ARBA" id="ARBA00023180"/>
    </source>
</evidence>
<dbReference type="Gene3D" id="3.80.10.10">
    <property type="entry name" value="Ribonuclease Inhibitor"/>
    <property type="match status" value="3"/>
</dbReference>
<proteinExistence type="predicted"/>
<gene>
    <name evidence="7" type="ORF">TIFTF001_033524</name>
</gene>
<evidence type="ECO:0000256" key="3">
    <source>
        <dbReference type="ARBA" id="ARBA00022729"/>
    </source>
</evidence>
<evidence type="ECO:0000256" key="5">
    <source>
        <dbReference type="ARBA" id="ARBA00023136"/>
    </source>
</evidence>
<keyword evidence="8" id="KW-1185">Reference proteome</keyword>
<dbReference type="Pfam" id="PF00560">
    <property type="entry name" value="LRR_1"/>
    <property type="match status" value="4"/>
</dbReference>
<dbReference type="AlphaFoldDB" id="A0AA88J7Z1"/>
<keyword evidence="4" id="KW-0677">Repeat</keyword>
<evidence type="ECO:0000256" key="1">
    <source>
        <dbReference type="ARBA" id="ARBA00004479"/>
    </source>
</evidence>
<dbReference type="InterPro" id="IPR001611">
    <property type="entry name" value="Leu-rich_rpt"/>
</dbReference>
<dbReference type="PANTHER" id="PTHR48006:SF60">
    <property type="entry name" value="PROTEIN KINASE DOMAIN-CONTAINING PROTEIN"/>
    <property type="match status" value="1"/>
</dbReference>
<dbReference type="FunFam" id="3.80.10.10:FF:000041">
    <property type="entry name" value="LRR receptor-like serine/threonine-protein kinase ERECTA"/>
    <property type="match status" value="2"/>
</dbReference>
<comment type="subcellular location">
    <subcellularLocation>
        <location evidence="1">Membrane</location>
        <topology evidence="1">Single-pass type I membrane protein</topology>
    </subcellularLocation>
</comment>
<dbReference type="InterPro" id="IPR032675">
    <property type="entry name" value="LRR_dom_sf"/>
</dbReference>
<feature type="non-terminal residue" evidence="7">
    <location>
        <position position="1"/>
    </location>
</feature>
<dbReference type="InterPro" id="IPR051824">
    <property type="entry name" value="LRR_Rcpt-Like_S/T_Kinase"/>
</dbReference>
<dbReference type="SUPFAM" id="SSF52058">
    <property type="entry name" value="L domain-like"/>
    <property type="match status" value="1"/>
</dbReference>
<evidence type="ECO:0000313" key="8">
    <source>
        <dbReference type="Proteomes" id="UP001187192"/>
    </source>
</evidence>
<dbReference type="Pfam" id="PF13855">
    <property type="entry name" value="LRR_8"/>
    <property type="match status" value="1"/>
</dbReference>
<dbReference type="GO" id="GO:0016020">
    <property type="term" value="C:membrane"/>
    <property type="evidence" value="ECO:0007669"/>
    <property type="project" value="UniProtKB-SubCell"/>
</dbReference>
<dbReference type="Proteomes" id="UP001187192">
    <property type="component" value="Unassembled WGS sequence"/>
</dbReference>
<evidence type="ECO:0008006" key="9">
    <source>
        <dbReference type="Google" id="ProtNLM"/>
    </source>
</evidence>
<keyword evidence="3" id="KW-0732">Signal</keyword>
<organism evidence="7 8">
    <name type="scientific">Ficus carica</name>
    <name type="common">Common fig</name>
    <dbReference type="NCBI Taxonomy" id="3494"/>
    <lineage>
        <taxon>Eukaryota</taxon>
        <taxon>Viridiplantae</taxon>
        <taxon>Streptophyta</taxon>
        <taxon>Embryophyta</taxon>
        <taxon>Tracheophyta</taxon>
        <taxon>Spermatophyta</taxon>
        <taxon>Magnoliopsida</taxon>
        <taxon>eudicotyledons</taxon>
        <taxon>Gunneridae</taxon>
        <taxon>Pentapetalae</taxon>
        <taxon>rosids</taxon>
        <taxon>fabids</taxon>
        <taxon>Rosales</taxon>
        <taxon>Moraceae</taxon>
        <taxon>Ficeae</taxon>
        <taxon>Ficus</taxon>
    </lineage>
</organism>
<keyword evidence="2" id="KW-0433">Leucine-rich repeat</keyword>
<comment type="caution">
    <text evidence="7">The sequence shown here is derived from an EMBL/GenBank/DDBJ whole genome shotgun (WGS) entry which is preliminary data.</text>
</comment>
<dbReference type="PANTHER" id="PTHR48006">
    <property type="entry name" value="LEUCINE-RICH REPEAT-CONTAINING PROTEIN DDB_G0281931-RELATED"/>
    <property type="match status" value="1"/>
</dbReference>
<evidence type="ECO:0000313" key="7">
    <source>
        <dbReference type="EMBL" id="GMN64447.1"/>
    </source>
</evidence>
<evidence type="ECO:0000256" key="2">
    <source>
        <dbReference type="ARBA" id="ARBA00022614"/>
    </source>
</evidence>
<protein>
    <recommendedName>
        <fullName evidence="9">Non-specific serine/threonine protein kinase</fullName>
    </recommendedName>
</protein>
<dbReference type="EMBL" id="BTGU01000180">
    <property type="protein sequence ID" value="GMN64447.1"/>
    <property type="molecule type" value="Genomic_DNA"/>
</dbReference>
<sequence>MSHLNSYICYLKGLNLTGTLPEEFGNLAHLQELSLFGNRLNGSIPEEIGEISTLAELVLEQNQLQGPLPESLGGLSNLQRLAISSNNFTGTIPETFGNLKNLTEFRVDGSGITGSIPSFIGSLTKLERLDMQGTSMEGPIPNISGLLNLTELRISDLSGPIISFPDGLTKLTNLGRLILRNCSISGQIPVDIGNMSALTTLDLSFNRLSGEIPWKNDQYLRNIDFLYLTNNSLTGEVPNWMMESNNDKHFDLSYNNFNGTPPDSCTEMQNVNLVSGYSSHKDSSSTSTSTYWCFMKDLPCPELQPKYITSIPPVVHSLYINCGGPPVGEYEADQSAGGKSYFRSSRTVNWAYSSTGDYMDNNRINNYTVQTAFSSNESYPEIFQTARIAPLSLKYYGLCL</sequence>
<keyword evidence="6" id="KW-0325">Glycoprotein</keyword>
<accession>A0AA88J7Z1</accession>
<keyword evidence="5" id="KW-0472">Membrane</keyword>
<name>A0AA88J7Z1_FICCA</name>
<evidence type="ECO:0000256" key="4">
    <source>
        <dbReference type="ARBA" id="ARBA00022737"/>
    </source>
</evidence>
<reference evidence="7" key="1">
    <citation type="submission" date="2023-07" db="EMBL/GenBank/DDBJ databases">
        <title>draft genome sequence of fig (Ficus carica).</title>
        <authorList>
            <person name="Takahashi T."/>
            <person name="Nishimura K."/>
        </authorList>
    </citation>
    <scope>NUCLEOTIDE SEQUENCE</scope>
</reference>